<dbReference type="InterPro" id="IPR003661">
    <property type="entry name" value="HisK_dim/P_dom"/>
</dbReference>
<dbReference type="InterPro" id="IPR001789">
    <property type="entry name" value="Sig_transdc_resp-reg_receiver"/>
</dbReference>
<dbReference type="PANTHER" id="PTHR43065">
    <property type="entry name" value="SENSOR HISTIDINE KINASE"/>
    <property type="match status" value="1"/>
</dbReference>
<dbReference type="InterPro" id="IPR003594">
    <property type="entry name" value="HATPase_dom"/>
</dbReference>
<dbReference type="SMART" id="SM00388">
    <property type="entry name" value="HisKA"/>
    <property type="match status" value="1"/>
</dbReference>
<sequence length="797" mass="86592">MAQCIAILAPLGRDAQVIAGILKGACIDCMIQGSADDVVHALDGGSAGALILAEEALVESGLVRIRGWLTRQPLWSDLPIVLLSTKHGSDTQPSHLAERLGNVTILERPLHAATLISAARAALRARARQREAEMHIAELAARETELRQERTALEASEAALRDLNETLEQRVASAIAERDRIWRIAPDLMGVIRLDGTYLSVNPAWEQVLGWDPERLTGRNVAEIRHPDDTERIAAGYRQLATGQPVFGFEARYRHKDGGWRWISWTVRPESDLLYAIGRDITAEKETRAALEAAEAARREADALYRAYFETTAEALFVIRVEPDGGFIIEQVNPAHQTQLGFRQKEVAGKRIDAVLPPALAEQVIAAYRNVIETGEIIEYREAFDLPGGTQHWDNALVPIRDAEGRIARIFGSSRNVTAQVRAEETLRQAQKMEAVGQLTGGIAHDFNNLLGALVGSLDLIRRKPDDVERVRRFAEAGIQAAERGARLTGQLLAFSRAQRIEQKPVIVSNMVQGMHDLLSRSLGPMIRLSLDLDGDGAVLSDSTQLEMAVLNTAINARDAMPDGGELRITTALRQVGQDAELSPGEYVELSVIDTGTGMSPEVLARALDPFFTTKDVGKGTGLGLSQVYGIARQTGGTVRIESRIGQGTTVRILLPRTIERPEPGPDPETTPDAKSDGPQATVLVVDDDPDVRAMLVASLDALGYRVLEAQDGAAGLSMLRDSQPDLLLVDFAMPNMTGAEVARAVQAQRPGLPIVFMSGYSDSEAIEAAAGQEAVMLRKPFRIHDLQSVLDGALGR</sequence>
<dbReference type="PROSITE" id="PS50109">
    <property type="entry name" value="HIS_KIN"/>
    <property type="match status" value="1"/>
</dbReference>
<reference evidence="11 12" key="1">
    <citation type="submission" date="2019-06" db="EMBL/GenBank/DDBJ databases">
        <authorList>
            <person name="Jiang L."/>
        </authorList>
    </citation>
    <scope>NUCLEOTIDE SEQUENCE [LARGE SCALE GENOMIC DNA]</scope>
    <source>
        <strain evidence="11 12">YIM 48858</strain>
    </source>
</reference>
<evidence type="ECO:0000256" key="2">
    <source>
        <dbReference type="ARBA" id="ARBA00012438"/>
    </source>
</evidence>
<dbReference type="SMART" id="SM00448">
    <property type="entry name" value="REC"/>
    <property type="match status" value="1"/>
</dbReference>
<evidence type="ECO:0000256" key="4">
    <source>
        <dbReference type="PROSITE-ProRule" id="PRU00169"/>
    </source>
</evidence>
<dbReference type="OrthoDB" id="9796100at2"/>
<dbReference type="InterPro" id="IPR005467">
    <property type="entry name" value="His_kinase_dom"/>
</dbReference>
<feature type="domain" description="PAS" evidence="9">
    <location>
        <begin position="301"/>
        <end position="375"/>
    </location>
</feature>
<dbReference type="CDD" id="cd00130">
    <property type="entry name" value="PAS"/>
    <property type="match status" value="2"/>
</dbReference>
<keyword evidence="12" id="KW-1185">Reference proteome</keyword>
<dbReference type="Gene3D" id="3.40.50.2300">
    <property type="match status" value="1"/>
</dbReference>
<feature type="modified residue" description="4-aspartylphosphate" evidence="4">
    <location>
        <position position="731"/>
    </location>
</feature>
<dbReference type="RefSeq" id="WP_139084017.1">
    <property type="nucleotide sequence ID" value="NZ_VDFV01000096.1"/>
</dbReference>
<dbReference type="PRINTS" id="PR00344">
    <property type="entry name" value="BCTRLSENSOR"/>
</dbReference>
<dbReference type="CDD" id="cd00082">
    <property type="entry name" value="HisKA"/>
    <property type="match status" value="1"/>
</dbReference>
<evidence type="ECO:0000313" key="12">
    <source>
        <dbReference type="Proteomes" id="UP000305709"/>
    </source>
</evidence>
<feature type="domain" description="PAC" evidence="10">
    <location>
        <begin position="376"/>
        <end position="429"/>
    </location>
</feature>
<dbReference type="InterPro" id="IPR013656">
    <property type="entry name" value="PAS_4"/>
</dbReference>
<dbReference type="Proteomes" id="UP000305709">
    <property type="component" value="Unassembled WGS sequence"/>
</dbReference>
<comment type="catalytic activity">
    <reaction evidence="1">
        <text>ATP + protein L-histidine = ADP + protein N-phospho-L-histidine.</text>
        <dbReference type="EC" id="2.7.13.3"/>
    </reaction>
</comment>
<dbReference type="Pfam" id="PF08448">
    <property type="entry name" value="PAS_4"/>
    <property type="match status" value="1"/>
</dbReference>
<name>A0A5C4N7V3_9RHOB</name>
<keyword evidence="3 4" id="KW-0597">Phosphoprotein</keyword>
<dbReference type="InterPro" id="IPR011006">
    <property type="entry name" value="CheY-like_superfamily"/>
</dbReference>
<evidence type="ECO:0000259" key="9">
    <source>
        <dbReference type="PROSITE" id="PS50112"/>
    </source>
</evidence>
<dbReference type="SUPFAM" id="SSF55785">
    <property type="entry name" value="PYP-like sensor domain (PAS domain)"/>
    <property type="match status" value="2"/>
</dbReference>
<dbReference type="EMBL" id="VDFV01000096">
    <property type="protein sequence ID" value="TNC59690.1"/>
    <property type="molecule type" value="Genomic_DNA"/>
</dbReference>
<dbReference type="Pfam" id="PF02518">
    <property type="entry name" value="HATPase_c"/>
    <property type="match status" value="1"/>
</dbReference>
<evidence type="ECO:0000256" key="5">
    <source>
        <dbReference type="SAM" id="Coils"/>
    </source>
</evidence>
<dbReference type="SMART" id="SM00091">
    <property type="entry name" value="PAS"/>
    <property type="match status" value="2"/>
</dbReference>
<evidence type="ECO:0000256" key="3">
    <source>
        <dbReference type="ARBA" id="ARBA00022553"/>
    </source>
</evidence>
<dbReference type="AlphaFoldDB" id="A0A5C4N7V3"/>
<dbReference type="SUPFAM" id="SSF55874">
    <property type="entry name" value="ATPase domain of HSP90 chaperone/DNA topoisomerase II/histidine kinase"/>
    <property type="match status" value="1"/>
</dbReference>
<dbReference type="Gene3D" id="3.30.450.20">
    <property type="entry name" value="PAS domain"/>
    <property type="match status" value="2"/>
</dbReference>
<dbReference type="InterPro" id="IPR000700">
    <property type="entry name" value="PAS-assoc_C"/>
</dbReference>
<evidence type="ECO:0000259" key="10">
    <source>
        <dbReference type="PROSITE" id="PS50113"/>
    </source>
</evidence>
<keyword evidence="5" id="KW-0175">Coiled coil</keyword>
<dbReference type="Pfam" id="PF00512">
    <property type="entry name" value="HisKA"/>
    <property type="match status" value="1"/>
</dbReference>
<dbReference type="InterPro" id="IPR000014">
    <property type="entry name" value="PAS"/>
</dbReference>
<dbReference type="InterPro" id="IPR035965">
    <property type="entry name" value="PAS-like_dom_sf"/>
</dbReference>
<dbReference type="Gene3D" id="3.30.565.10">
    <property type="entry name" value="Histidine kinase-like ATPase, C-terminal domain"/>
    <property type="match status" value="1"/>
</dbReference>
<feature type="domain" description="Response regulatory" evidence="8">
    <location>
        <begin position="682"/>
        <end position="795"/>
    </location>
</feature>
<protein>
    <recommendedName>
        <fullName evidence="2">histidine kinase</fullName>
        <ecNumber evidence="2">2.7.13.3</ecNumber>
    </recommendedName>
</protein>
<feature type="domain" description="PAS" evidence="9">
    <location>
        <begin position="191"/>
        <end position="244"/>
    </location>
</feature>
<dbReference type="InterPro" id="IPR036890">
    <property type="entry name" value="HATPase_C_sf"/>
</dbReference>
<dbReference type="Pfam" id="PF00072">
    <property type="entry name" value="Response_reg"/>
    <property type="match status" value="1"/>
</dbReference>
<evidence type="ECO:0000256" key="1">
    <source>
        <dbReference type="ARBA" id="ARBA00000085"/>
    </source>
</evidence>
<comment type="caution">
    <text evidence="11">The sequence shown here is derived from an EMBL/GenBank/DDBJ whole genome shotgun (WGS) entry which is preliminary data.</text>
</comment>
<dbReference type="Gene3D" id="1.10.287.130">
    <property type="match status" value="1"/>
</dbReference>
<proteinExistence type="predicted"/>
<dbReference type="SUPFAM" id="SSF52172">
    <property type="entry name" value="CheY-like"/>
    <property type="match status" value="1"/>
</dbReference>
<dbReference type="SUPFAM" id="SSF47384">
    <property type="entry name" value="Homodimeric domain of signal transducing histidine kinase"/>
    <property type="match status" value="1"/>
</dbReference>
<dbReference type="PANTHER" id="PTHR43065:SF42">
    <property type="entry name" value="TWO-COMPONENT SENSOR PPRA"/>
    <property type="match status" value="1"/>
</dbReference>
<evidence type="ECO:0000256" key="6">
    <source>
        <dbReference type="SAM" id="MobiDB-lite"/>
    </source>
</evidence>
<feature type="coiled-coil region" evidence="5">
    <location>
        <begin position="129"/>
        <end position="177"/>
    </location>
</feature>
<feature type="region of interest" description="Disordered" evidence="6">
    <location>
        <begin position="657"/>
        <end position="680"/>
    </location>
</feature>
<dbReference type="PROSITE" id="PS50113">
    <property type="entry name" value="PAC"/>
    <property type="match status" value="1"/>
</dbReference>
<accession>A0A5C4N7V3</accession>
<dbReference type="Pfam" id="PF08447">
    <property type="entry name" value="PAS_3"/>
    <property type="match status" value="1"/>
</dbReference>
<feature type="domain" description="Histidine kinase" evidence="7">
    <location>
        <begin position="442"/>
        <end position="659"/>
    </location>
</feature>
<evidence type="ECO:0000259" key="8">
    <source>
        <dbReference type="PROSITE" id="PS50110"/>
    </source>
</evidence>
<evidence type="ECO:0000313" key="11">
    <source>
        <dbReference type="EMBL" id="TNC59690.1"/>
    </source>
</evidence>
<dbReference type="InterPro" id="IPR013655">
    <property type="entry name" value="PAS_fold_3"/>
</dbReference>
<dbReference type="InterPro" id="IPR004358">
    <property type="entry name" value="Sig_transdc_His_kin-like_C"/>
</dbReference>
<organism evidence="11 12">
    <name type="scientific">Rubellimicrobium roseum</name>
    <dbReference type="NCBI Taxonomy" id="687525"/>
    <lineage>
        <taxon>Bacteria</taxon>
        <taxon>Pseudomonadati</taxon>
        <taxon>Pseudomonadota</taxon>
        <taxon>Alphaproteobacteria</taxon>
        <taxon>Rhodobacterales</taxon>
        <taxon>Roseobacteraceae</taxon>
        <taxon>Rubellimicrobium</taxon>
    </lineage>
</organism>
<dbReference type="GO" id="GO:0000155">
    <property type="term" value="F:phosphorelay sensor kinase activity"/>
    <property type="evidence" value="ECO:0007669"/>
    <property type="project" value="InterPro"/>
</dbReference>
<dbReference type="SMART" id="SM00387">
    <property type="entry name" value="HATPase_c"/>
    <property type="match status" value="1"/>
</dbReference>
<gene>
    <name evidence="11" type="ORF">FHG71_22595</name>
</gene>
<dbReference type="CDD" id="cd00156">
    <property type="entry name" value="REC"/>
    <property type="match status" value="1"/>
</dbReference>
<dbReference type="EC" id="2.7.13.3" evidence="2"/>
<dbReference type="NCBIfam" id="TIGR00229">
    <property type="entry name" value="sensory_box"/>
    <property type="match status" value="2"/>
</dbReference>
<dbReference type="PROSITE" id="PS50112">
    <property type="entry name" value="PAS"/>
    <property type="match status" value="2"/>
</dbReference>
<evidence type="ECO:0000259" key="7">
    <source>
        <dbReference type="PROSITE" id="PS50109"/>
    </source>
</evidence>
<dbReference type="InterPro" id="IPR036097">
    <property type="entry name" value="HisK_dim/P_sf"/>
</dbReference>
<dbReference type="PROSITE" id="PS50110">
    <property type="entry name" value="RESPONSE_REGULATORY"/>
    <property type="match status" value="1"/>
</dbReference>